<evidence type="ECO:0000313" key="2">
    <source>
        <dbReference type="EMBL" id="SFI98409.1"/>
    </source>
</evidence>
<dbReference type="RefSeq" id="WP_074933051.1">
    <property type="nucleotide sequence ID" value="NZ_FORI01000010.1"/>
</dbReference>
<keyword evidence="3" id="KW-1185">Reference proteome</keyword>
<keyword evidence="1" id="KW-0472">Membrane</keyword>
<dbReference type="Proteomes" id="UP000182737">
    <property type="component" value="Unassembled WGS sequence"/>
</dbReference>
<name>A0A1I3MN62_9SPIR</name>
<accession>A0A1I3MN62</accession>
<reference evidence="3" key="1">
    <citation type="submission" date="2016-10" db="EMBL/GenBank/DDBJ databases">
        <authorList>
            <person name="Varghese N."/>
            <person name="Submissions S."/>
        </authorList>
    </citation>
    <scope>NUCLEOTIDE SEQUENCE [LARGE SCALE GENOMIC DNA]</scope>
    <source>
        <strain evidence="3">XBD1002</strain>
    </source>
</reference>
<keyword evidence="1" id="KW-1133">Transmembrane helix</keyword>
<evidence type="ECO:0000313" key="3">
    <source>
        <dbReference type="Proteomes" id="UP000182737"/>
    </source>
</evidence>
<protein>
    <submittedName>
        <fullName evidence="2">Uncharacterized protein</fullName>
    </submittedName>
</protein>
<proteinExistence type="predicted"/>
<dbReference type="EMBL" id="FORI01000010">
    <property type="protein sequence ID" value="SFI98409.1"/>
    <property type="molecule type" value="Genomic_DNA"/>
</dbReference>
<feature type="transmembrane region" description="Helical" evidence="1">
    <location>
        <begin position="44"/>
        <end position="65"/>
    </location>
</feature>
<dbReference type="AlphaFoldDB" id="A0A1I3MN62"/>
<evidence type="ECO:0000256" key="1">
    <source>
        <dbReference type="SAM" id="Phobius"/>
    </source>
</evidence>
<dbReference type="OrthoDB" id="361496at2"/>
<organism evidence="2 3">
    <name type="scientific">Treponema bryantii</name>
    <dbReference type="NCBI Taxonomy" id="163"/>
    <lineage>
        <taxon>Bacteria</taxon>
        <taxon>Pseudomonadati</taxon>
        <taxon>Spirochaetota</taxon>
        <taxon>Spirochaetia</taxon>
        <taxon>Spirochaetales</taxon>
        <taxon>Treponemataceae</taxon>
        <taxon>Treponema</taxon>
    </lineage>
</organism>
<keyword evidence="1" id="KW-0812">Transmembrane</keyword>
<feature type="transmembrane region" description="Helical" evidence="1">
    <location>
        <begin position="12"/>
        <end position="32"/>
    </location>
</feature>
<gene>
    <name evidence="2" type="ORF">SAMN04487775_1106</name>
</gene>
<sequence length="75" mass="8540">MAKKGKDYFGLPWIISVILAIIPVTSWLFGAVTRFQEGKPVAGIIRLILLGWNVLWIIDILCIIFTKKILRVLNM</sequence>